<keyword evidence="4 7" id="KW-0326">Glycosidase</keyword>
<keyword evidence="10" id="KW-1185">Reference proteome</keyword>
<proteinExistence type="inferred from homology"/>
<evidence type="ECO:0000256" key="4">
    <source>
        <dbReference type="ARBA" id="ARBA00023295"/>
    </source>
</evidence>
<dbReference type="GO" id="GO:0004553">
    <property type="term" value="F:hydrolase activity, hydrolyzing O-glycosyl compounds"/>
    <property type="evidence" value="ECO:0007669"/>
    <property type="project" value="InterPro"/>
</dbReference>
<dbReference type="AlphaFoldDB" id="A0A0U2ZQ18"/>
<dbReference type="GO" id="GO:0005975">
    <property type="term" value="P:carbohydrate metabolic process"/>
    <property type="evidence" value="ECO:0007669"/>
    <property type="project" value="InterPro"/>
</dbReference>
<reference evidence="9 10" key="1">
    <citation type="submission" date="2015-12" db="EMBL/GenBank/DDBJ databases">
        <title>Complete genome of Lacimicrobium alkaliphilum KCTC 32984.</title>
        <authorList>
            <person name="Kim S.-G."/>
            <person name="Lee Y.-J."/>
        </authorList>
    </citation>
    <scope>NUCLEOTIDE SEQUENCE [LARGE SCALE GENOMIC DNA]</scope>
    <source>
        <strain evidence="9 10">YelD216</strain>
    </source>
</reference>
<dbReference type="PROSITE" id="PS50231">
    <property type="entry name" value="RICIN_B_LECTIN"/>
    <property type="match status" value="1"/>
</dbReference>
<evidence type="ECO:0000259" key="8">
    <source>
        <dbReference type="SMART" id="SM00458"/>
    </source>
</evidence>
<keyword evidence="3 7" id="KW-0378">Hydrolase</keyword>
<dbReference type="CDD" id="cd08998">
    <property type="entry name" value="GH43_Arb43a-like"/>
    <property type="match status" value="1"/>
</dbReference>
<dbReference type="SUPFAM" id="SSF75005">
    <property type="entry name" value="Arabinanase/levansucrase/invertase"/>
    <property type="match status" value="1"/>
</dbReference>
<evidence type="ECO:0000256" key="2">
    <source>
        <dbReference type="ARBA" id="ARBA00009865"/>
    </source>
</evidence>
<dbReference type="Pfam" id="PF14200">
    <property type="entry name" value="RicinB_lectin_2"/>
    <property type="match status" value="2"/>
</dbReference>
<dbReference type="Proteomes" id="UP000068447">
    <property type="component" value="Chromosome"/>
</dbReference>
<sequence length="446" mass="49544">MLIISSGPALSLELTGITNSHDPSTLIRDQDTYFQFTTGNGVWFSRSTDLKHWDNPGTIFGAGWPSWISSAVPEFEGHFWAPDAIQMGDYFYVYYSVSTFGSSRSAIGVARTQSLKNPNWQDIGMVVQSHGGADEINAIDPALFRDHDGKVYMSYGSWFGGLGVAEINQTTGKLAGTVSHIYGGGHQSIEAPYITRQGDYYYLFFTRGLCCRGEDSTYEVQVARATSVFGPYTEERNLLPNQVENRKGPGHIGVLKEQGCNYVSTHYYDLNDNGAAKLDIQRMSFVDDWPSMSSDFSSANSCGGVSDGLYRLVSQHSGKPLEIQNAATDNGGNVVQYDFFGGLHQKWYVIRQDTSTYSLINANSLKSMDVWEGSHEPGANIAQWQYWGSEGQQWRINFDGNQVEIKSKLSDLVLDVNAKSQANSANIIQWTPNGGANQRWLMIRQY</sequence>
<dbReference type="SMART" id="SM00458">
    <property type="entry name" value="RICIN"/>
    <property type="match status" value="1"/>
</dbReference>
<evidence type="ECO:0000256" key="5">
    <source>
        <dbReference type="PIRSR" id="PIRSR606710-1"/>
    </source>
</evidence>
<dbReference type="STRING" id="1526571.AT746_05130"/>
<dbReference type="PANTHER" id="PTHR43301:SF3">
    <property type="entry name" value="ARABINAN ENDO-1,5-ALPHA-L-ARABINOSIDASE A-RELATED"/>
    <property type="match status" value="1"/>
</dbReference>
<gene>
    <name evidence="9" type="ORF">AT746_05130</name>
</gene>
<dbReference type="Gene3D" id="2.115.10.20">
    <property type="entry name" value="Glycosyl hydrolase domain, family 43"/>
    <property type="match status" value="1"/>
</dbReference>
<dbReference type="InterPro" id="IPR023296">
    <property type="entry name" value="Glyco_hydro_beta-prop_sf"/>
</dbReference>
<dbReference type="CDD" id="cd00161">
    <property type="entry name" value="beta-trefoil_Ricin-like"/>
    <property type="match status" value="1"/>
</dbReference>
<evidence type="ECO:0000256" key="1">
    <source>
        <dbReference type="ARBA" id="ARBA00004834"/>
    </source>
</evidence>
<evidence type="ECO:0000313" key="10">
    <source>
        <dbReference type="Proteomes" id="UP000068447"/>
    </source>
</evidence>
<dbReference type="Gene3D" id="2.80.10.50">
    <property type="match status" value="3"/>
</dbReference>
<dbReference type="InterPro" id="IPR035992">
    <property type="entry name" value="Ricin_B-like_lectins"/>
</dbReference>
<name>A0A0U2ZQ18_9ALTE</name>
<evidence type="ECO:0000313" key="9">
    <source>
        <dbReference type="EMBL" id="ALT00333.1"/>
    </source>
</evidence>
<feature type="domain" description="Ricin B lectin" evidence="8">
    <location>
        <begin position="307"/>
        <end position="443"/>
    </location>
</feature>
<dbReference type="PANTHER" id="PTHR43301">
    <property type="entry name" value="ARABINAN ENDO-1,5-ALPHA-L-ARABINOSIDASE"/>
    <property type="match status" value="1"/>
</dbReference>
<comment type="similarity">
    <text evidence="2 7">Belongs to the glycosyl hydrolase 43 family.</text>
</comment>
<comment type="pathway">
    <text evidence="1">Glycan metabolism; L-arabinan degradation.</text>
</comment>
<feature type="site" description="Important for catalytic activity, responsible for pKa modulation of the active site Glu and correct orientation of both the proton donor and substrate" evidence="6">
    <location>
        <position position="140"/>
    </location>
</feature>
<evidence type="ECO:0000256" key="3">
    <source>
        <dbReference type="ARBA" id="ARBA00022801"/>
    </source>
</evidence>
<feature type="active site" description="Proton donor" evidence="5">
    <location>
        <position position="190"/>
    </location>
</feature>
<dbReference type="InterPro" id="IPR000772">
    <property type="entry name" value="Ricin_B_lectin"/>
</dbReference>
<dbReference type="InterPro" id="IPR050727">
    <property type="entry name" value="GH43_arabinanases"/>
</dbReference>
<dbReference type="KEGG" id="lal:AT746_05130"/>
<organism evidence="9 10">
    <name type="scientific">Lacimicrobium alkaliphilum</name>
    <dbReference type="NCBI Taxonomy" id="1526571"/>
    <lineage>
        <taxon>Bacteria</taxon>
        <taxon>Pseudomonadati</taxon>
        <taxon>Pseudomonadota</taxon>
        <taxon>Gammaproteobacteria</taxon>
        <taxon>Alteromonadales</taxon>
        <taxon>Alteromonadaceae</taxon>
        <taxon>Lacimicrobium</taxon>
    </lineage>
</organism>
<evidence type="ECO:0000256" key="7">
    <source>
        <dbReference type="RuleBase" id="RU361187"/>
    </source>
</evidence>
<protein>
    <submittedName>
        <fullName evidence="9">Beta-xylosidase</fullName>
    </submittedName>
</protein>
<dbReference type="InterPro" id="IPR006710">
    <property type="entry name" value="Glyco_hydro_43"/>
</dbReference>
<dbReference type="EMBL" id="CP013650">
    <property type="protein sequence ID" value="ALT00333.1"/>
    <property type="molecule type" value="Genomic_DNA"/>
</dbReference>
<dbReference type="Pfam" id="PF04616">
    <property type="entry name" value="Glyco_hydro_43"/>
    <property type="match status" value="1"/>
</dbReference>
<dbReference type="SUPFAM" id="SSF50370">
    <property type="entry name" value="Ricin B-like lectins"/>
    <property type="match status" value="1"/>
</dbReference>
<dbReference type="OrthoDB" id="9801455at2"/>
<evidence type="ECO:0000256" key="6">
    <source>
        <dbReference type="PIRSR" id="PIRSR606710-2"/>
    </source>
</evidence>
<feature type="active site" description="Proton acceptor" evidence="5">
    <location>
        <position position="22"/>
    </location>
</feature>
<accession>A0A0U2ZQ18</accession>